<reference evidence="5 6" key="1">
    <citation type="submission" date="2018-05" db="EMBL/GenBank/DDBJ databases">
        <title>Leucothrix arctica sp. nov., isolated from Arctic seawater.</title>
        <authorList>
            <person name="Choi A."/>
            <person name="Baek K."/>
        </authorList>
    </citation>
    <scope>NUCLEOTIDE SEQUENCE [LARGE SCALE GENOMIC DNA]</scope>
    <source>
        <strain evidence="5 6">IMCC9719</strain>
    </source>
</reference>
<keyword evidence="2" id="KW-0238">DNA-binding</keyword>
<proteinExistence type="predicted"/>
<evidence type="ECO:0000256" key="2">
    <source>
        <dbReference type="ARBA" id="ARBA00023125"/>
    </source>
</evidence>
<protein>
    <submittedName>
        <fullName evidence="5">AraC family transcriptional regulator</fullName>
    </submittedName>
</protein>
<feature type="domain" description="HTH araC/xylS-type" evidence="4">
    <location>
        <begin position="11"/>
        <end position="110"/>
    </location>
</feature>
<dbReference type="InterPro" id="IPR050908">
    <property type="entry name" value="SmbC-like"/>
</dbReference>
<evidence type="ECO:0000313" key="6">
    <source>
        <dbReference type="Proteomes" id="UP000245506"/>
    </source>
</evidence>
<dbReference type="SMART" id="SM00342">
    <property type="entry name" value="HTH_ARAC"/>
    <property type="match status" value="1"/>
</dbReference>
<dbReference type="PANTHER" id="PTHR40055:SF1">
    <property type="entry name" value="TRANSCRIPTIONAL REGULATOR YGIV-RELATED"/>
    <property type="match status" value="1"/>
</dbReference>
<dbReference type="SMART" id="SM00871">
    <property type="entry name" value="AraC_E_bind"/>
    <property type="match status" value="1"/>
</dbReference>
<dbReference type="PROSITE" id="PS00041">
    <property type="entry name" value="HTH_ARAC_FAMILY_1"/>
    <property type="match status" value="1"/>
</dbReference>
<dbReference type="InterPro" id="IPR029442">
    <property type="entry name" value="GyrI-like"/>
</dbReference>
<dbReference type="Pfam" id="PF06445">
    <property type="entry name" value="GyrI-like"/>
    <property type="match status" value="1"/>
</dbReference>
<dbReference type="InterPro" id="IPR018060">
    <property type="entry name" value="HTH_AraC"/>
</dbReference>
<comment type="caution">
    <text evidence="5">The sequence shown here is derived from an EMBL/GenBank/DDBJ whole genome shotgun (WGS) entry which is preliminary data.</text>
</comment>
<keyword evidence="1" id="KW-0805">Transcription regulation</keyword>
<dbReference type="InterPro" id="IPR009057">
    <property type="entry name" value="Homeodomain-like_sf"/>
</dbReference>
<sequence length="289" mass="33180">MTNTDHVFRINEVLSFIHRDITADLQAKKLAEIAAYSEQHFHRLFKQVVGEPVHQYVRRTRLETAANQLIFSPQLTVLEVAENCGFQSLSSFSRAFREVYNVPPGRWRLGNRDDKQRHYLSDPELHEAYQRLAQVELPTAEIVNIPACHVAYVRHLGYGRSIRQSWQMLKAWADSEGRSVDVQIGLHHSNPALVPLEQCHYVACIGIDEPVIRRGRVNSVTIPGGLHATFAVQGKFGELLPRISKIWEEWLPQSGYVARTTPAFARYTKNQFLRTDDQFDLVFYLPIGF</sequence>
<dbReference type="OrthoDB" id="282744at2"/>
<dbReference type="RefSeq" id="WP_109824338.1">
    <property type="nucleotide sequence ID" value="NZ_QGKL01000039.1"/>
</dbReference>
<dbReference type="InterPro" id="IPR018062">
    <property type="entry name" value="HTH_AraC-typ_CS"/>
</dbReference>
<dbReference type="SUPFAM" id="SSF55136">
    <property type="entry name" value="Probable bacterial effector-binding domain"/>
    <property type="match status" value="1"/>
</dbReference>
<evidence type="ECO:0000313" key="5">
    <source>
        <dbReference type="EMBL" id="PWQ94689.1"/>
    </source>
</evidence>
<dbReference type="PANTHER" id="PTHR40055">
    <property type="entry name" value="TRANSCRIPTIONAL REGULATOR YGIV-RELATED"/>
    <property type="match status" value="1"/>
</dbReference>
<dbReference type="EMBL" id="QGKL01000039">
    <property type="protein sequence ID" value="PWQ94689.1"/>
    <property type="molecule type" value="Genomic_DNA"/>
</dbReference>
<organism evidence="5 6">
    <name type="scientific">Leucothrix arctica</name>
    <dbReference type="NCBI Taxonomy" id="1481894"/>
    <lineage>
        <taxon>Bacteria</taxon>
        <taxon>Pseudomonadati</taxon>
        <taxon>Pseudomonadota</taxon>
        <taxon>Gammaproteobacteria</taxon>
        <taxon>Thiotrichales</taxon>
        <taxon>Thiotrichaceae</taxon>
        <taxon>Leucothrix</taxon>
    </lineage>
</organism>
<dbReference type="GO" id="GO:0043565">
    <property type="term" value="F:sequence-specific DNA binding"/>
    <property type="evidence" value="ECO:0007669"/>
    <property type="project" value="InterPro"/>
</dbReference>
<accession>A0A317C8M8</accession>
<dbReference type="Pfam" id="PF12833">
    <property type="entry name" value="HTH_18"/>
    <property type="match status" value="1"/>
</dbReference>
<dbReference type="Gene3D" id="1.10.10.60">
    <property type="entry name" value="Homeodomain-like"/>
    <property type="match status" value="2"/>
</dbReference>
<dbReference type="InterPro" id="IPR011256">
    <property type="entry name" value="Reg_factor_effector_dom_sf"/>
</dbReference>
<evidence type="ECO:0000256" key="1">
    <source>
        <dbReference type="ARBA" id="ARBA00023015"/>
    </source>
</evidence>
<dbReference type="AlphaFoldDB" id="A0A317C8M8"/>
<dbReference type="Gene3D" id="3.20.80.10">
    <property type="entry name" value="Regulatory factor, effector binding domain"/>
    <property type="match status" value="1"/>
</dbReference>
<gene>
    <name evidence="5" type="ORF">DKT75_15470</name>
</gene>
<name>A0A317C8M8_9GAMM</name>
<dbReference type="SUPFAM" id="SSF46689">
    <property type="entry name" value="Homeodomain-like"/>
    <property type="match status" value="2"/>
</dbReference>
<dbReference type="InterPro" id="IPR020449">
    <property type="entry name" value="Tscrpt_reg_AraC-type_HTH"/>
</dbReference>
<dbReference type="InterPro" id="IPR010499">
    <property type="entry name" value="AraC_E-bd"/>
</dbReference>
<dbReference type="PROSITE" id="PS01124">
    <property type="entry name" value="HTH_ARAC_FAMILY_2"/>
    <property type="match status" value="1"/>
</dbReference>
<dbReference type="GO" id="GO:0003700">
    <property type="term" value="F:DNA-binding transcription factor activity"/>
    <property type="evidence" value="ECO:0007669"/>
    <property type="project" value="InterPro"/>
</dbReference>
<keyword evidence="6" id="KW-1185">Reference proteome</keyword>
<evidence type="ECO:0000259" key="4">
    <source>
        <dbReference type="PROSITE" id="PS01124"/>
    </source>
</evidence>
<evidence type="ECO:0000256" key="3">
    <source>
        <dbReference type="ARBA" id="ARBA00023163"/>
    </source>
</evidence>
<dbReference type="PRINTS" id="PR00032">
    <property type="entry name" value="HTHARAC"/>
</dbReference>
<dbReference type="Proteomes" id="UP000245506">
    <property type="component" value="Unassembled WGS sequence"/>
</dbReference>
<keyword evidence="3" id="KW-0804">Transcription</keyword>